<sequence>MHYNMAQLLKEPTGSTRDYEVDDSFEGPEGGMDRAQGWVRVIRTHQGLLVRTELETQVNLTCGRCVSQFESHSTLKMEEESFPSVDPATGRTTDPPEEAEGVVLLDAQHDLDMTEVIRQYVLTEVPIKPLCCEECLGLCPECGTNLNKKKCKCNTASADPRWDALAELLTERRE</sequence>
<feature type="region of interest" description="Disordered" evidence="1">
    <location>
        <begin position="1"/>
        <end position="20"/>
    </location>
</feature>
<accession>A0A160V8W4</accession>
<dbReference type="PANTHER" id="PTHR34374">
    <property type="entry name" value="LARGE RIBOSOMAL RNA SUBUNIT ACCUMULATION PROTEIN YCED HOMOLOG 1, CHLOROPLASTIC"/>
    <property type="match status" value="1"/>
</dbReference>
<name>A0A160V8W4_9ZZZZ</name>
<keyword evidence="2" id="KW-0687">Ribonucleoprotein</keyword>
<dbReference type="Pfam" id="PF02620">
    <property type="entry name" value="YceD"/>
    <property type="match status" value="1"/>
</dbReference>
<dbReference type="EMBL" id="FAXA01000260">
    <property type="protein sequence ID" value="CUV02454.1"/>
    <property type="molecule type" value="Genomic_DNA"/>
</dbReference>
<reference evidence="2" key="1">
    <citation type="submission" date="2015-10" db="EMBL/GenBank/DDBJ databases">
        <authorList>
            <person name="Gilbert D.G."/>
        </authorList>
    </citation>
    <scope>NUCLEOTIDE SEQUENCE</scope>
</reference>
<dbReference type="AlphaFoldDB" id="A0A160V8W4"/>
<feature type="region of interest" description="Disordered" evidence="1">
    <location>
        <begin position="76"/>
        <end position="96"/>
    </location>
</feature>
<protein>
    <submittedName>
        <fullName evidence="2">COG1399 protein, clustered with ribosomal protein L32p</fullName>
    </submittedName>
</protein>
<proteinExistence type="predicted"/>
<evidence type="ECO:0000256" key="1">
    <source>
        <dbReference type="SAM" id="MobiDB-lite"/>
    </source>
</evidence>
<dbReference type="GO" id="GO:0005840">
    <property type="term" value="C:ribosome"/>
    <property type="evidence" value="ECO:0007669"/>
    <property type="project" value="UniProtKB-KW"/>
</dbReference>
<organism evidence="2">
    <name type="scientific">hydrothermal vent metagenome</name>
    <dbReference type="NCBI Taxonomy" id="652676"/>
    <lineage>
        <taxon>unclassified sequences</taxon>
        <taxon>metagenomes</taxon>
        <taxon>ecological metagenomes</taxon>
    </lineage>
</organism>
<evidence type="ECO:0000313" key="2">
    <source>
        <dbReference type="EMBL" id="CUV02454.1"/>
    </source>
</evidence>
<dbReference type="PANTHER" id="PTHR34374:SF1">
    <property type="entry name" value="LARGE RIBOSOMAL RNA SUBUNIT ACCUMULATION PROTEIN YCED HOMOLOG 1, CHLOROPLASTIC"/>
    <property type="match status" value="1"/>
</dbReference>
<keyword evidence="2" id="KW-0689">Ribosomal protein</keyword>
<dbReference type="InterPro" id="IPR003772">
    <property type="entry name" value="YceD"/>
</dbReference>
<gene>
    <name evidence="2" type="ORF">MGWOODY_Clf1819</name>
</gene>